<reference evidence="3 4" key="1">
    <citation type="submission" date="2024-03" db="EMBL/GenBank/DDBJ databases">
        <title>The Acrasis kona genome and developmental transcriptomes reveal deep origins of eukaryotic multicellular pathways.</title>
        <authorList>
            <person name="Sheikh S."/>
            <person name="Fu C.-J."/>
            <person name="Brown M.W."/>
            <person name="Baldauf S.L."/>
        </authorList>
    </citation>
    <scope>NUCLEOTIDE SEQUENCE [LARGE SCALE GENOMIC DNA]</scope>
    <source>
        <strain evidence="3 4">ATCC MYA-3509</strain>
    </source>
</reference>
<name>A0AAW2YT02_9EUKA</name>
<protein>
    <recommendedName>
        <fullName evidence="2">NADAR domain-containing protein</fullName>
    </recommendedName>
</protein>
<sequence length="194" mass="22311">MVDVLFFYSKSADKPPGKGVNEKVCDQSVYSNLGKDWRKTLSNFHEGVFEYEGRKYRTIEHSFHAKKISIVDEKKALDFCIESGSALSKGDGNDARKNRKMVVLSSEDLEKWNKIKFKALEEMQYCKFSQVEDARQVLLATCNAELWHGTRGTPKARQFSLEKARQRIKDEQNAATNKSRKRKLEDDPNGDVPR</sequence>
<accession>A0AAW2YT02</accession>
<evidence type="ECO:0000313" key="3">
    <source>
        <dbReference type="EMBL" id="KAL0479744.1"/>
    </source>
</evidence>
<dbReference type="AlphaFoldDB" id="A0AAW2YT02"/>
<dbReference type="SUPFAM" id="SSF143990">
    <property type="entry name" value="YbiA-like"/>
    <property type="match status" value="1"/>
</dbReference>
<feature type="compositionally biased region" description="Basic and acidic residues" evidence="1">
    <location>
        <begin position="160"/>
        <end position="172"/>
    </location>
</feature>
<gene>
    <name evidence="3" type="ORF">AKO1_007549</name>
</gene>
<dbReference type="Gene3D" id="1.10.357.40">
    <property type="entry name" value="YbiA-like"/>
    <property type="match status" value="1"/>
</dbReference>
<evidence type="ECO:0000313" key="4">
    <source>
        <dbReference type="Proteomes" id="UP001431209"/>
    </source>
</evidence>
<proteinExistence type="predicted"/>
<dbReference type="Pfam" id="PF08719">
    <property type="entry name" value="NADAR"/>
    <property type="match status" value="1"/>
</dbReference>
<comment type="caution">
    <text evidence="3">The sequence shown here is derived from an EMBL/GenBank/DDBJ whole genome shotgun (WGS) entry which is preliminary data.</text>
</comment>
<dbReference type="Proteomes" id="UP001431209">
    <property type="component" value="Unassembled WGS sequence"/>
</dbReference>
<dbReference type="CDD" id="cd15457">
    <property type="entry name" value="NADAR"/>
    <property type="match status" value="1"/>
</dbReference>
<dbReference type="InterPro" id="IPR012816">
    <property type="entry name" value="NADAR"/>
</dbReference>
<evidence type="ECO:0000256" key="1">
    <source>
        <dbReference type="SAM" id="MobiDB-lite"/>
    </source>
</evidence>
<keyword evidence="4" id="KW-1185">Reference proteome</keyword>
<feature type="region of interest" description="Disordered" evidence="1">
    <location>
        <begin position="153"/>
        <end position="194"/>
    </location>
</feature>
<feature type="domain" description="NADAR" evidence="2">
    <location>
        <begin position="39"/>
        <end position="147"/>
    </location>
</feature>
<evidence type="ECO:0000259" key="2">
    <source>
        <dbReference type="Pfam" id="PF08719"/>
    </source>
</evidence>
<organism evidence="3 4">
    <name type="scientific">Acrasis kona</name>
    <dbReference type="NCBI Taxonomy" id="1008807"/>
    <lineage>
        <taxon>Eukaryota</taxon>
        <taxon>Discoba</taxon>
        <taxon>Heterolobosea</taxon>
        <taxon>Tetramitia</taxon>
        <taxon>Eutetramitia</taxon>
        <taxon>Acrasidae</taxon>
        <taxon>Acrasis</taxon>
    </lineage>
</organism>
<dbReference type="EMBL" id="JAOPGA020000597">
    <property type="protein sequence ID" value="KAL0479744.1"/>
    <property type="molecule type" value="Genomic_DNA"/>
</dbReference>
<dbReference type="InterPro" id="IPR037238">
    <property type="entry name" value="YbiA-like_sf"/>
</dbReference>
<feature type="non-terminal residue" evidence="3">
    <location>
        <position position="194"/>
    </location>
</feature>